<feature type="transmembrane region" description="Helical" evidence="11">
    <location>
        <begin position="309"/>
        <end position="328"/>
    </location>
</feature>
<reference evidence="15" key="1">
    <citation type="submission" date="2016-10" db="EMBL/GenBank/DDBJ databases">
        <authorList>
            <person name="Varghese N."/>
            <person name="Submissions S."/>
        </authorList>
    </citation>
    <scope>NUCLEOTIDE SEQUENCE [LARGE SCALE GENOMIC DNA]</scope>
    <source>
        <strain evidence="15">DSM 22427</strain>
    </source>
</reference>
<evidence type="ECO:0000256" key="7">
    <source>
        <dbReference type="ARBA" id="ARBA00023136"/>
    </source>
</evidence>
<keyword evidence="8" id="KW-1015">Disulfide bond</keyword>
<feature type="region of interest" description="Disordered" evidence="10">
    <location>
        <begin position="1"/>
        <end position="72"/>
    </location>
</feature>
<comment type="subcellular location">
    <subcellularLocation>
        <location evidence="1">Membrane</location>
        <topology evidence="1">Multi-pass membrane protein</topology>
    </subcellularLocation>
</comment>
<dbReference type="GO" id="GO:0016491">
    <property type="term" value="F:oxidoreductase activity"/>
    <property type="evidence" value="ECO:0007669"/>
    <property type="project" value="UniProtKB-KW"/>
</dbReference>
<dbReference type="OrthoDB" id="176506at2157"/>
<keyword evidence="15" id="KW-1185">Reference proteome</keyword>
<dbReference type="CDD" id="cd12919">
    <property type="entry name" value="VKOR_2"/>
    <property type="match status" value="1"/>
</dbReference>
<feature type="domain" description="SPW repeat-containing integral membrane" evidence="12">
    <location>
        <begin position="395"/>
        <end position="483"/>
    </location>
</feature>
<accession>A0A1I6TTR8</accession>
<dbReference type="Proteomes" id="UP000199199">
    <property type="component" value="Unassembled WGS sequence"/>
</dbReference>
<keyword evidence="6" id="KW-0560">Oxidoreductase</keyword>
<feature type="transmembrane region" description="Helical" evidence="11">
    <location>
        <begin position="204"/>
        <end position="223"/>
    </location>
</feature>
<comment type="similarity">
    <text evidence="2">Belongs to the VKOR family.</text>
</comment>
<dbReference type="GO" id="GO:0016020">
    <property type="term" value="C:membrane"/>
    <property type="evidence" value="ECO:0007669"/>
    <property type="project" value="UniProtKB-SubCell"/>
</dbReference>
<evidence type="ECO:0000256" key="3">
    <source>
        <dbReference type="ARBA" id="ARBA00022692"/>
    </source>
</evidence>
<dbReference type="AlphaFoldDB" id="A0A1I6TTR8"/>
<protein>
    <submittedName>
        <fullName evidence="14">Vitamin K epoxide reductase family protein</fullName>
    </submittedName>
</protein>
<organism evidence="14 15">
    <name type="scientific">Halostagnicola kamekurae</name>
    <dbReference type="NCBI Taxonomy" id="619731"/>
    <lineage>
        <taxon>Archaea</taxon>
        <taxon>Methanobacteriati</taxon>
        <taxon>Methanobacteriota</taxon>
        <taxon>Stenosarchaea group</taxon>
        <taxon>Halobacteria</taxon>
        <taxon>Halobacteriales</taxon>
        <taxon>Natrialbaceae</taxon>
        <taxon>Halostagnicola</taxon>
    </lineage>
</organism>
<keyword evidence="4" id="KW-0874">Quinone</keyword>
<feature type="transmembrane region" description="Helical" evidence="11">
    <location>
        <begin position="159"/>
        <end position="178"/>
    </location>
</feature>
<keyword evidence="7 11" id="KW-0472">Membrane</keyword>
<dbReference type="Pfam" id="PF07884">
    <property type="entry name" value="VKOR"/>
    <property type="match status" value="1"/>
</dbReference>
<evidence type="ECO:0000256" key="11">
    <source>
        <dbReference type="SAM" id="Phobius"/>
    </source>
</evidence>
<evidence type="ECO:0000256" key="5">
    <source>
        <dbReference type="ARBA" id="ARBA00022989"/>
    </source>
</evidence>
<evidence type="ECO:0000256" key="2">
    <source>
        <dbReference type="ARBA" id="ARBA00006214"/>
    </source>
</evidence>
<dbReference type="GO" id="GO:0048038">
    <property type="term" value="F:quinone binding"/>
    <property type="evidence" value="ECO:0007669"/>
    <property type="project" value="UniProtKB-KW"/>
</dbReference>
<evidence type="ECO:0000259" key="13">
    <source>
        <dbReference type="Pfam" id="PF07884"/>
    </source>
</evidence>
<dbReference type="InterPro" id="IPR005530">
    <property type="entry name" value="SPW"/>
</dbReference>
<evidence type="ECO:0000256" key="6">
    <source>
        <dbReference type="ARBA" id="ARBA00023002"/>
    </source>
</evidence>
<evidence type="ECO:0000313" key="15">
    <source>
        <dbReference type="Proteomes" id="UP000199199"/>
    </source>
</evidence>
<dbReference type="Gene3D" id="1.20.1440.130">
    <property type="entry name" value="VKOR domain"/>
    <property type="match status" value="1"/>
</dbReference>
<feature type="transmembrane region" description="Helical" evidence="11">
    <location>
        <begin position="81"/>
        <end position="100"/>
    </location>
</feature>
<sequence>MTNDERHDDSSEESEPDAAPTAPSKPDGGTRRTDADSGHDEGNGGRDPGNGDDNSDSGDNGDGGSMRPGDMMLSHPTKEIWPQYAVISLGLWLLASPPTLGYGSALMTWSTILTGLVLITLAGITIYRESGYANYANGFVGLWLVFSPIALWAPTAAAYANNTLVGIMVITFSILVVMRSEMDGPTVPPGWSYNPSTRAQRAPLIALGIFGFFASWYMAAYQLEYISGVWDPLYGSGTEQILTSRVSAAFPVSDAGLGAVAYSVEALMGFMGDRRRWRTMPWMVAFFGVVVIPLGFMQVLLVIMQPIMVGTWCTLCLLSAFGMLWMIALTVDEVVAMGQYVVRLMGQGDSLWTAFWMGGTIPETEAGVDETETRPIGDSPVGEPFWGVSIPWSLLAAMALGVWLMLSLTVFGTSGIMADSSHLVGSLIVSFTVIATAEPARAIRFLNVPLAVWIIVAPWFVVGVPAIAAVNATVAGALVLALSIPRGPIADHYGGWERYATFESVDRLNPLSS</sequence>
<evidence type="ECO:0000256" key="1">
    <source>
        <dbReference type="ARBA" id="ARBA00004141"/>
    </source>
</evidence>
<name>A0A1I6TTR8_9EURY</name>
<proteinExistence type="inferred from homology"/>
<feature type="domain" description="Vitamin K epoxide reductase" evidence="13">
    <location>
        <begin position="203"/>
        <end position="330"/>
    </location>
</feature>
<dbReference type="InterPro" id="IPR038354">
    <property type="entry name" value="VKOR_sf"/>
</dbReference>
<feature type="compositionally biased region" description="Basic and acidic residues" evidence="10">
    <location>
        <begin position="28"/>
        <end position="44"/>
    </location>
</feature>
<feature type="domain" description="SPW repeat-containing integral membrane" evidence="12">
    <location>
        <begin position="81"/>
        <end position="173"/>
    </location>
</feature>
<evidence type="ECO:0000256" key="9">
    <source>
        <dbReference type="ARBA" id="ARBA00023284"/>
    </source>
</evidence>
<keyword evidence="3 11" id="KW-0812">Transmembrane</keyword>
<feature type="transmembrane region" description="Helical" evidence="11">
    <location>
        <begin position="390"/>
        <end position="411"/>
    </location>
</feature>
<feature type="transmembrane region" description="Helical" evidence="11">
    <location>
        <begin position="423"/>
        <end position="444"/>
    </location>
</feature>
<feature type="transmembrane region" description="Helical" evidence="11">
    <location>
        <begin position="450"/>
        <end position="482"/>
    </location>
</feature>
<feature type="transmembrane region" description="Helical" evidence="11">
    <location>
        <begin position="134"/>
        <end position="153"/>
    </location>
</feature>
<keyword evidence="9" id="KW-0676">Redox-active center</keyword>
<keyword evidence="5 11" id="KW-1133">Transmembrane helix</keyword>
<evidence type="ECO:0000313" key="14">
    <source>
        <dbReference type="EMBL" id="SFS92550.1"/>
    </source>
</evidence>
<evidence type="ECO:0000256" key="4">
    <source>
        <dbReference type="ARBA" id="ARBA00022719"/>
    </source>
</evidence>
<dbReference type="EMBL" id="FOZS01000003">
    <property type="protein sequence ID" value="SFS92550.1"/>
    <property type="molecule type" value="Genomic_DNA"/>
</dbReference>
<evidence type="ECO:0000259" key="12">
    <source>
        <dbReference type="Pfam" id="PF03779"/>
    </source>
</evidence>
<dbReference type="Pfam" id="PF03779">
    <property type="entry name" value="SPW"/>
    <property type="match status" value="2"/>
</dbReference>
<feature type="transmembrane region" description="Helical" evidence="11">
    <location>
        <begin position="280"/>
        <end position="302"/>
    </location>
</feature>
<feature type="transmembrane region" description="Helical" evidence="11">
    <location>
        <begin position="106"/>
        <end position="127"/>
    </location>
</feature>
<evidence type="ECO:0000256" key="10">
    <source>
        <dbReference type="SAM" id="MobiDB-lite"/>
    </source>
</evidence>
<dbReference type="InterPro" id="IPR012932">
    <property type="entry name" value="VKOR"/>
</dbReference>
<evidence type="ECO:0000256" key="8">
    <source>
        <dbReference type="ARBA" id="ARBA00023157"/>
    </source>
</evidence>
<dbReference type="RefSeq" id="WP_092906240.1">
    <property type="nucleotide sequence ID" value="NZ_FOZS01000003.1"/>
</dbReference>
<gene>
    <name evidence="14" type="ORF">SAMN04488556_3422</name>
</gene>